<comment type="caution">
    <text evidence="1">The sequence shown here is derived from an EMBL/GenBank/DDBJ whole genome shotgun (WGS) entry which is preliminary data.</text>
</comment>
<reference evidence="1" key="1">
    <citation type="submission" date="2022-04" db="EMBL/GenBank/DDBJ databases">
        <title>Chromosome-scale genome assembly of Holotrichia oblita Faldermann.</title>
        <authorList>
            <person name="Rongchong L."/>
        </authorList>
    </citation>
    <scope>NUCLEOTIDE SEQUENCE</scope>
    <source>
        <strain evidence="1">81SQS9</strain>
    </source>
</reference>
<evidence type="ECO:0000313" key="2">
    <source>
        <dbReference type="Proteomes" id="UP001056778"/>
    </source>
</evidence>
<keyword evidence="2" id="KW-1185">Reference proteome</keyword>
<protein>
    <submittedName>
        <fullName evidence="1">Protein nedd1</fullName>
    </submittedName>
</protein>
<accession>A0ACB9TM84</accession>
<name>A0ACB9TM84_HOLOL</name>
<sequence length="267" mass="29972">MERNYTKLLPKSCELMPRQMQAMLMSAAVELKFHFWPKVHEDITYKPSVSSRITSASWSKDNSYLTYLSEKSKPEIISLKDSNNIKLVHTVATINDVSSVIFQKTTKKCLAIGTQNGQVAMYDTKSKTINKLFENVPSVSSTQHPLSAVDVSLDGTTVAIGSQEGIIYLYDMRNFLQPVMVWKAHNSKINKLLFQYPVKEVNGHPLDISASDMVTKSLSDAQQIRLRLTDHDDKDTATDSSSKISISTKKSLDKGSEITDNEFLKKT</sequence>
<gene>
    <name evidence="1" type="ORF">MML48_2g00013340</name>
</gene>
<organism evidence="1 2">
    <name type="scientific">Holotrichia oblita</name>
    <name type="common">Chafer beetle</name>
    <dbReference type="NCBI Taxonomy" id="644536"/>
    <lineage>
        <taxon>Eukaryota</taxon>
        <taxon>Metazoa</taxon>
        <taxon>Ecdysozoa</taxon>
        <taxon>Arthropoda</taxon>
        <taxon>Hexapoda</taxon>
        <taxon>Insecta</taxon>
        <taxon>Pterygota</taxon>
        <taxon>Neoptera</taxon>
        <taxon>Endopterygota</taxon>
        <taxon>Coleoptera</taxon>
        <taxon>Polyphaga</taxon>
        <taxon>Scarabaeiformia</taxon>
        <taxon>Scarabaeidae</taxon>
        <taxon>Melolonthinae</taxon>
        <taxon>Holotrichia</taxon>
    </lineage>
</organism>
<proteinExistence type="predicted"/>
<dbReference type="EMBL" id="CM043016">
    <property type="protein sequence ID" value="KAI4467895.1"/>
    <property type="molecule type" value="Genomic_DNA"/>
</dbReference>
<dbReference type="Proteomes" id="UP001056778">
    <property type="component" value="Chromosome 2"/>
</dbReference>
<evidence type="ECO:0000313" key="1">
    <source>
        <dbReference type="EMBL" id="KAI4467895.1"/>
    </source>
</evidence>